<dbReference type="Gene3D" id="3.40.50.740">
    <property type="match status" value="1"/>
</dbReference>
<reference evidence="13" key="1">
    <citation type="journal article" date="2019" name="Int. J. Syst. Evol. Microbiol.">
        <title>The Global Catalogue of Microorganisms (GCM) 10K type strain sequencing project: providing services to taxonomists for standard genome sequencing and annotation.</title>
        <authorList>
            <consortium name="The Broad Institute Genomics Platform"/>
            <consortium name="The Broad Institute Genome Sequencing Center for Infectious Disease"/>
            <person name="Wu L."/>
            <person name="Ma J."/>
        </authorList>
    </citation>
    <scope>NUCLEOTIDE SEQUENCE [LARGE SCALE GENOMIC DNA]</scope>
    <source>
        <strain evidence="13">KCTC 42986</strain>
    </source>
</reference>
<dbReference type="Pfam" id="PF04879">
    <property type="entry name" value="Molybdop_Fe4S4"/>
    <property type="match status" value="1"/>
</dbReference>
<evidence type="ECO:0000256" key="4">
    <source>
        <dbReference type="ARBA" id="ARBA00022737"/>
    </source>
</evidence>
<keyword evidence="3" id="KW-0479">Metal-binding</keyword>
<dbReference type="Gene3D" id="3.10.20.740">
    <property type="match status" value="1"/>
</dbReference>
<dbReference type="InterPro" id="IPR017896">
    <property type="entry name" value="4Fe4S_Fe-S-bd"/>
</dbReference>
<keyword evidence="4" id="KW-0677">Repeat</keyword>
<dbReference type="SUPFAM" id="SSF53706">
    <property type="entry name" value="Formate dehydrogenase/DMSO reductase, domains 1-3"/>
    <property type="match status" value="1"/>
</dbReference>
<dbReference type="PROSITE" id="PS51085">
    <property type="entry name" value="2FE2S_FER_2"/>
    <property type="match status" value="1"/>
</dbReference>
<accession>A0ABV7F4X9</accession>
<evidence type="ECO:0000256" key="6">
    <source>
        <dbReference type="ARBA" id="ARBA00023004"/>
    </source>
</evidence>
<dbReference type="InterPro" id="IPR041925">
    <property type="entry name" value="CT_Formate-Dh_H"/>
</dbReference>
<dbReference type="EMBL" id="JBHRTP010000070">
    <property type="protein sequence ID" value="MFC3110154.1"/>
    <property type="molecule type" value="Genomic_DNA"/>
</dbReference>
<dbReference type="Pfam" id="PF01568">
    <property type="entry name" value="Molydop_binding"/>
    <property type="match status" value="1"/>
</dbReference>
<dbReference type="EC" id="1.17.1.9" evidence="12"/>
<dbReference type="InterPro" id="IPR001041">
    <property type="entry name" value="2Fe-2S_ferredoxin-type"/>
</dbReference>
<dbReference type="InterPro" id="IPR050123">
    <property type="entry name" value="Prok_molybdopt-oxidoreductase"/>
</dbReference>
<keyword evidence="5 12" id="KW-0560">Oxidoreductase</keyword>
<organism evidence="12 13">
    <name type="scientific">Undibacterium arcticum</name>
    <dbReference type="NCBI Taxonomy" id="1762892"/>
    <lineage>
        <taxon>Bacteria</taxon>
        <taxon>Pseudomonadati</taxon>
        <taxon>Pseudomonadota</taxon>
        <taxon>Betaproteobacteria</taxon>
        <taxon>Burkholderiales</taxon>
        <taxon>Oxalobacteraceae</taxon>
        <taxon>Undibacterium</taxon>
    </lineage>
</organism>
<dbReference type="PROSITE" id="PS51669">
    <property type="entry name" value="4FE4S_MOW_BIS_MGD"/>
    <property type="match status" value="1"/>
</dbReference>
<dbReference type="InterPro" id="IPR036010">
    <property type="entry name" value="2Fe-2S_ferredoxin-like_sf"/>
</dbReference>
<dbReference type="Pfam" id="PF13510">
    <property type="entry name" value="Fer2_4"/>
    <property type="match status" value="1"/>
</dbReference>
<dbReference type="InterPro" id="IPR041924">
    <property type="entry name" value="Formate_Dh-H_N"/>
</dbReference>
<dbReference type="CDD" id="cd00207">
    <property type="entry name" value="fer2"/>
    <property type="match status" value="1"/>
</dbReference>
<evidence type="ECO:0000256" key="1">
    <source>
        <dbReference type="ARBA" id="ARBA00007023"/>
    </source>
</evidence>
<evidence type="ECO:0000256" key="3">
    <source>
        <dbReference type="ARBA" id="ARBA00022723"/>
    </source>
</evidence>
<evidence type="ECO:0000259" key="11">
    <source>
        <dbReference type="PROSITE" id="PS51669"/>
    </source>
</evidence>
<dbReference type="PANTHER" id="PTHR43105:SF14">
    <property type="entry name" value="FORMATE DEHYDROGENASE H"/>
    <property type="match status" value="1"/>
</dbReference>
<evidence type="ECO:0000256" key="2">
    <source>
        <dbReference type="ARBA" id="ARBA00022485"/>
    </source>
</evidence>
<dbReference type="InterPro" id="IPR000283">
    <property type="entry name" value="NADH_UbQ_OxRdtase_75kDa_su_CS"/>
</dbReference>
<dbReference type="Pfam" id="PF14697">
    <property type="entry name" value="Fer4_21"/>
    <property type="match status" value="1"/>
</dbReference>
<evidence type="ECO:0000313" key="13">
    <source>
        <dbReference type="Proteomes" id="UP001595530"/>
    </source>
</evidence>
<dbReference type="PIRSF" id="PIRSF036643">
    <property type="entry name" value="FDH_alpha"/>
    <property type="match status" value="1"/>
</dbReference>
<dbReference type="InterPro" id="IPR006478">
    <property type="entry name" value="Formate_DH_asu"/>
</dbReference>
<dbReference type="PROSITE" id="PS00490">
    <property type="entry name" value="MOLYBDOPTERIN_PROK_2"/>
    <property type="match status" value="1"/>
</dbReference>
<comment type="caution">
    <text evidence="12">The sequence shown here is derived from an EMBL/GenBank/DDBJ whole genome shotgun (WGS) entry which is preliminary data.</text>
</comment>
<evidence type="ECO:0000259" key="9">
    <source>
        <dbReference type="PROSITE" id="PS51085"/>
    </source>
</evidence>
<feature type="domain" description="2Fe-2S ferredoxin-type" evidence="9">
    <location>
        <begin position="15"/>
        <end position="93"/>
    </location>
</feature>
<dbReference type="GO" id="GO:0008863">
    <property type="term" value="F:formate dehydrogenase (NAD+) activity"/>
    <property type="evidence" value="ECO:0007669"/>
    <property type="project" value="UniProtKB-EC"/>
</dbReference>
<gene>
    <name evidence="12" type="primary">fdhF</name>
    <name evidence="12" type="ORF">ACFOFO_19680</name>
</gene>
<keyword evidence="6" id="KW-0408">Iron</keyword>
<dbReference type="SUPFAM" id="SSF50692">
    <property type="entry name" value="ADC-like"/>
    <property type="match status" value="1"/>
</dbReference>
<dbReference type="CDD" id="cd02790">
    <property type="entry name" value="MopB_CT_Formate-Dh_H"/>
    <property type="match status" value="1"/>
</dbReference>
<evidence type="ECO:0000256" key="7">
    <source>
        <dbReference type="ARBA" id="ARBA00023014"/>
    </source>
</evidence>
<dbReference type="CDD" id="cd02753">
    <property type="entry name" value="MopB_Formate-Dh-H"/>
    <property type="match status" value="1"/>
</dbReference>
<dbReference type="Gene3D" id="3.30.70.20">
    <property type="match status" value="1"/>
</dbReference>
<sequence>MNAISRNEMAQFEAPLVTFNLNGREVNGRATETIIEVAKREGIEIPHLCYKEGLETAGNCRACMVEINGERVLAPSCCRYPTAGMKVITDSERAIASQKMVLELLLSDMPETDYTRHNEVDQWADKLSVGKPRFKARKQVKQDASHAAITVNLDACIQCTRCVRACRDEQVNDVIGLAFRGDQAKIVFDMDDPMGSSTCVGCGECVQVCPTGALMPARDVALAVPDKQVASVCPYCGVGCQLTYNIKDNKILYVEGRDGPANHERLCVKGRYGFDYAHHPHRLTKPLIRRADAPKRGDFTMDPDNVMDVFREASWEEALAFAAGQLKQIRDQHGKKALAGFGSAKGSNEEAYLFQKLVRVGFGSNNVDHCTRLCHASSVVALLEGIGSGAVSNPVMDVTKAEVVIIIGANPTVNHPVAATWIKNAVRNGTQLVVCDPRRSELARIAHRFLQFKPDTDVALLNAMMHVIVTDGLVDREFIESRTVGYEELKQNVEGYSPEKMAPICGIDADTIKYVARLYATSRASMILWGMGVSQHIHGTDNARCLIALALMTGQIGRPGTGLHPLRGQNNVQGASDAGLIPMMYPDYQHVTDPKVQASFEQAWKLPVGTLDSTPGLTVVEVMHAIKKGEIRGMYVMGENPAMSDPDATHARESLAALDHLVVQDIFLTETAYLADVILPASAFPEKTGTFTNTDRLVQMGRQAIDPPGDARQDLWIIQQIAERLGLDWQYSHVSEVFDEMRHTMPSIGGITWDRLEREHAVTYPCVKEGDPGESVVFVDDFPRESGRARFVPVDIIPAAERPDAEYPMVLITGRQLEHWHTGSMTRRATVLDAIEPDPIALIHPLDLAAMGARPGDIVTLESRRGAVSLYARADDSSPRGAIFVPFCFYEAAINKLTNAALDPYAKIPEFKYCAIRASLGGLPPMQGSYGGGQVLEKITGQSKW</sequence>
<dbReference type="Gene3D" id="2.20.25.90">
    <property type="entry name" value="ADC-like domains"/>
    <property type="match status" value="1"/>
</dbReference>
<dbReference type="NCBIfam" id="TIGR01591">
    <property type="entry name" value="Fdh-alpha"/>
    <property type="match status" value="1"/>
</dbReference>
<evidence type="ECO:0000256" key="8">
    <source>
        <dbReference type="ARBA" id="ARBA00034078"/>
    </source>
</evidence>
<dbReference type="PANTHER" id="PTHR43105">
    <property type="entry name" value="RESPIRATORY NITRATE REDUCTASE"/>
    <property type="match status" value="1"/>
</dbReference>
<dbReference type="InterPro" id="IPR006655">
    <property type="entry name" value="Mopterin_OxRdtase_prok_CS"/>
</dbReference>
<comment type="similarity">
    <text evidence="1">In the C-terminal section; belongs to the prokaryotic molybdopterin-containing oxidoreductase family.</text>
</comment>
<comment type="cofactor">
    <cofactor evidence="8">
        <name>[2Fe-2S] cluster</name>
        <dbReference type="ChEBI" id="CHEBI:190135"/>
    </cofactor>
</comment>
<name>A0ABV7F4X9_9BURK</name>
<dbReference type="InterPro" id="IPR006656">
    <property type="entry name" value="Mopterin_OxRdtase"/>
</dbReference>
<proteinExistence type="inferred from homology"/>
<dbReference type="SUPFAM" id="SSF54292">
    <property type="entry name" value="2Fe-2S ferredoxin-like"/>
    <property type="match status" value="1"/>
</dbReference>
<dbReference type="InterPro" id="IPR017900">
    <property type="entry name" value="4Fe4S_Fe_S_CS"/>
</dbReference>
<keyword evidence="13" id="KW-1185">Reference proteome</keyword>
<feature type="domain" description="4Fe-4S Mo/W bis-MGD-type" evidence="11">
    <location>
        <begin position="226"/>
        <end position="281"/>
    </location>
</feature>
<evidence type="ECO:0000259" key="10">
    <source>
        <dbReference type="PROSITE" id="PS51379"/>
    </source>
</evidence>
<dbReference type="PROSITE" id="PS51379">
    <property type="entry name" value="4FE4S_FER_2"/>
    <property type="match status" value="2"/>
</dbReference>
<evidence type="ECO:0000313" key="12">
    <source>
        <dbReference type="EMBL" id="MFC3110154.1"/>
    </source>
</evidence>
<dbReference type="InterPro" id="IPR006657">
    <property type="entry name" value="MoPterin_dinucl-bd_dom"/>
</dbReference>
<dbReference type="InterPro" id="IPR009010">
    <property type="entry name" value="Asp_de-COase-like_dom_sf"/>
</dbReference>
<dbReference type="InterPro" id="IPR006963">
    <property type="entry name" value="Mopterin_OxRdtase_4Fe-4S_dom"/>
</dbReference>
<dbReference type="Gene3D" id="3.40.228.10">
    <property type="entry name" value="Dimethylsulfoxide Reductase, domain 2"/>
    <property type="match status" value="1"/>
</dbReference>
<dbReference type="SMART" id="SM00926">
    <property type="entry name" value="Molybdop_Fe4S4"/>
    <property type="match status" value="1"/>
</dbReference>
<dbReference type="Pfam" id="PF00384">
    <property type="entry name" value="Molybdopterin"/>
    <property type="match status" value="1"/>
</dbReference>
<feature type="domain" description="4Fe-4S ferredoxin-type" evidence="10">
    <location>
        <begin position="190"/>
        <end position="219"/>
    </location>
</feature>
<dbReference type="Proteomes" id="UP001595530">
    <property type="component" value="Unassembled WGS sequence"/>
</dbReference>
<feature type="domain" description="4Fe-4S ferredoxin-type" evidence="10">
    <location>
        <begin position="147"/>
        <end position="176"/>
    </location>
</feature>
<keyword evidence="7" id="KW-0411">Iron-sulfur</keyword>
<dbReference type="PROSITE" id="PS00641">
    <property type="entry name" value="COMPLEX1_75K_1"/>
    <property type="match status" value="1"/>
</dbReference>
<dbReference type="SUPFAM" id="SSF54862">
    <property type="entry name" value="4Fe-4S ferredoxins"/>
    <property type="match status" value="1"/>
</dbReference>
<protein>
    <submittedName>
        <fullName evidence="12">Formate dehydrogenase subunit alpha</fullName>
        <ecNumber evidence="12">1.17.1.9</ecNumber>
    </submittedName>
</protein>
<evidence type="ECO:0000256" key="5">
    <source>
        <dbReference type="ARBA" id="ARBA00023002"/>
    </source>
</evidence>
<dbReference type="PROSITE" id="PS00198">
    <property type="entry name" value="4FE4S_FER_1"/>
    <property type="match status" value="1"/>
</dbReference>
<dbReference type="Gene3D" id="2.40.40.20">
    <property type="match status" value="1"/>
</dbReference>
<dbReference type="RefSeq" id="WP_390332507.1">
    <property type="nucleotide sequence ID" value="NZ_JBHRTP010000070.1"/>
</dbReference>
<keyword evidence="2" id="KW-0004">4Fe-4S</keyword>